<evidence type="ECO:0000256" key="3">
    <source>
        <dbReference type="ARBA" id="ARBA00023002"/>
    </source>
</evidence>
<keyword evidence="3 7" id="KW-0560">Oxidoreductase</keyword>
<comment type="catalytic activity">
    <reaction evidence="7">
        <text>(2E)-4-hydroxy-3-methylbut-2-enyl diphosphate + oxidized [flavodoxin] + H2O + 2 H(+) = 2-C-methyl-D-erythritol 2,4-cyclic diphosphate + reduced [flavodoxin]</text>
        <dbReference type="Rhea" id="RHEA:43604"/>
        <dbReference type="Rhea" id="RHEA-COMP:10622"/>
        <dbReference type="Rhea" id="RHEA-COMP:10623"/>
        <dbReference type="ChEBI" id="CHEBI:15377"/>
        <dbReference type="ChEBI" id="CHEBI:15378"/>
        <dbReference type="ChEBI" id="CHEBI:57618"/>
        <dbReference type="ChEBI" id="CHEBI:58210"/>
        <dbReference type="ChEBI" id="CHEBI:58483"/>
        <dbReference type="ChEBI" id="CHEBI:128753"/>
        <dbReference type="EC" id="1.17.7.3"/>
    </reaction>
</comment>
<comment type="pathway">
    <text evidence="7">Isoprenoid biosynthesis; isopentenyl diphosphate biosynthesis via DXP pathway; isopentenyl diphosphate from 1-deoxy-D-xylulose 5-phosphate: step 5/6.</text>
</comment>
<dbReference type="InterPro" id="IPR004588">
    <property type="entry name" value="IspG_bac-typ"/>
</dbReference>
<dbReference type="InterPro" id="IPR045854">
    <property type="entry name" value="NO2/SO3_Rdtase_4Fe4S_sf"/>
</dbReference>
<comment type="cofactor">
    <cofactor evidence="7">
        <name>[4Fe-4S] cluster</name>
        <dbReference type="ChEBI" id="CHEBI:49883"/>
    </cofactor>
    <text evidence="7">Binds 1 [4Fe-4S] cluster.</text>
</comment>
<proteinExistence type="inferred from homology"/>
<dbReference type="GO" id="GO:0051539">
    <property type="term" value="F:4 iron, 4 sulfur cluster binding"/>
    <property type="evidence" value="ECO:0007669"/>
    <property type="project" value="UniProtKB-UniRule"/>
</dbReference>
<dbReference type="HAMAP" id="MF_00159">
    <property type="entry name" value="IspG"/>
    <property type="match status" value="1"/>
</dbReference>
<dbReference type="UniPathway" id="UPA00056">
    <property type="reaction ID" value="UER00096"/>
</dbReference>
<dbReference type="PANTHER" id="PTHR30454">
    <property type="entry name" value="4-HYDROXY-3-METHYLBUT-2-EN-1-YL DIPHOSPHATE SYNTHASE"/>
    <property type="match status" value="1"/>
</dbReference>
<evidence type="ECO:0000256" key="1">
    <source>
        <dbReference type="ARBA" id="ARBA00022485"/>
    </source>
</evidence>
<dbReference type="EC" id="1.17.7.3" evidence="7"/>
<dbReference type="Gene3D" id="3.20.20.20">
    <property type="entry name" value="Dihydropteroate synthase-like"/>
    <property type="match status" value="1"/>
</dbReference>
<feature type="binding site" evidence="7">
    <location>
        <position position="296"/>
    </location>
    <ligand>
        <name>[4Fe-4S] cluster</name>
        <dbReference type="ChEBI" id="CHEBI:49883"/>
    </ligand>
</feature>
<feature type="domain" description="IspG C-terminal" evidence="9">
    <location>
        <begin position="293"/>
        <end position="396"/>
    </location>
</feature>
<dbReference type="InterPro" id="IPR011005">
    <property type="entry name" value="Dihydropteroate_synth-like_sf"/>
</dbReference>
<keyword evidence="1 7" id="KW-0004">4Fe-4S</keyword>
<dbReference type="AlphaFoldDB" id="A0A8J6XY93"/>
<dbReference type="InterPro" id="IPR016425">
    <property type="entry name" value="IspG_bac"/>
</dbReference>
<dbReference type="FunFam" id="3.30.413.10:FF:000012">
    <property type="entry name" value="4-hydroxy-3-methylbut-2-en-1-yl diphosphate synthase (flavodoxin)"/>
    <property type="match status" value="1"/>
</dbReference>
<dbReference type="Proteomes" id="UP000598633">
    <property type="component" value="Unassembled WGS sequence"/>
</dbReference>
<evidence type="ECO:0000259" key="8">
    <source>
        <dbReference type="Pfam" id="PF04551"/>
    </source>
</evidence>
<evidence type="ECO:0000256" key="4">
    <source>
        <dbReference type="ARBA" id="ARBA00023004"/>
    </source>
</evidence>
<dbReference type="Gene3D" id="3.30.413.10">
    <property type="entry name" value="Sulfite Reductase Hemoprotein, domain 1"/>
    <property type="match status" value="1"/>
</dbReference>
<gene>
    <name evidence="7 10" type="primary">ispG</name>
    <name evidence="10" type="synonym">gcpE</name>
    <name evidence="10" type="ORF">IFJ97_01525</name>
</gene>
<evidence type="ECO:0000259" key="9">
    <source>
        <dbReference type="Pfam" id="PF26540"/>
    </source>
</evidence>
<keyword evidence="2 7" id="KW-0479">Metal-binding</keyword>
<dbReference type="SUPFAM" id="SSF56014">
    <property type="entry name" value="Nitrite and sulphite reductase 4Fe-4S domain-like"/>
    <property type="match status" value="1"/>
</dbReference>
<dbReference type="GO" id="GO:0046429">
    <property type="term" value="F:4-hydroxy-3-methylbut-2-en-1-yl diphosphate synthase activity (ferredoxin)"/>
    <property type="evidence" value="ECO:0007669"/>
    <property type="project" value="UniProtKB-UniRule"/>
</dbReference>
<evidence type="ECO:0000256" key="7">
    <source>
        <dbReference type="HAMAP-Rule" id="MF_00159"/>
    </source>
</evidence>
<dbReference type="NCBIfam" id="TIGR00612">
    <property type="entry name" value="ispG_gcpE"/>
    <property type="match status" value="1"/>
</dbReference>
<feature type="domain" description="IspG TIM-barrel" evidence="8">
    <location>
        <begin position="7"/>
        <end position="277"/>
    </location>
</feature>
<name>A0A8J6XY93_9BACT</name>
<evidence type="ECO:0000256" key="6">
    <source>
        <dbReference type="ARBA" id="ARBA00023229"/>
    </source>
</evidence>
<keyword evidence="5 7" id="KW-0411">Iron-sulfur</keyword>
<keyword evidence="6 7" id="KW-0414">Isoprene biosynthesis</keyword>
<feature type="binding site" evidence="7">
    <location>
        <position position="342"/>
    </location>
    <ligand>
        <name>[4Fe-4S] cluster</name>
        <dbReference type="ChEBI" id="CHEBI:49883"/>
    </ligand>
</feature>
<organism evidence="10 11">
    <name type="scientific">Candidatus Sulfomarinibacter kjeldsenii</name>
    <dbReference type="NCBI Taxonomy" id="2885994"/>
    <lineage>
        <taxon>Bacteria</taxon>
        <taxon>Pseudomonadati</taxon>
        <taxon>Acidobacteriota</taxon>
        <taxon>Thermoanaerobaculia</taxon>
        <taxon>Thermoanaerobaculales</taxon>
        <taxon>Candidatus Sulfomarinibacteraceae</taxon>
        <taxon>Candidatus Sulfomarinibacter</taxon>
    </lineage>
</organism>
<dbReference type="Pfam" id="PF04551">
    <property type="entry name" value="GcpE"/>
    <property type="match status" value="1"/>
</dbReference>
<evidence type="ECO:0000256" key="2">
    <source>
        <dbReference type="ARBA" id="ARBA00022723"/>
    </source>
</evidence>
<comment type="function">
    <text evidence="7">Converts 2C-methyl-D-erythritol 2,4-cyclodiphosphate (ME-2,4cPP) into 1-hydroxy-2-methyl-2-(E)-butenyl 4-diphosphate.</text>
</comment>
<evidence type="ECO:0000256" key="5">
    <source>
        <dbReference type="ARBA" id="ARBA00023014"/>
    </source>
</evidence>
<evidence type="ECO:0000313" key="11">
    <source>
        <dbReference type="Proteomes" id="UP000598633"/>
    </source>
</evidence>
<reference evidence="10 11" key="1">
    <citation type="submission" date="2020-08" db="EMBL/GenBank/DDBJ databases">
        <title>Acidobacteriota in marine sediments use diverse sulfur dissimilation pathways.</title>
        <authorList>
            <person name="Wasmund K."/>
        </authorList>
    </citation>
    <scope>NUCLEOTIDE SEQUENCE [LARGE SCALE GENOMIC DNA]</scope>
    <source>
        <strain evidence="10">MAG AM3-A</strain>
    </source>
</reference>
<protein>
    <recommendedName>
        <fullName evidence="7">4-hydroxy-3-methylbut-2-en-1-yl diphosphate synthase (flavodoxin)</fullName>
        <ecNumber evidence="7">1.17.7.3</ecNumber>
    </recommendedName>
    <alternativeName>
        <fullName evidence="7">1-hydroxy-2-methyl-2-(E)-butenyl 4-diphosphate synthase</fullName>
    </alternativeName>
</protein>
<dbReference type="PANTHER" id="PTHR30454:SF0">
    <property type="entry name" value="4-HYDROXY-3-METHYLBUT-2-EN-1-YL DIPHOSPHATE SYNTHASE (FERREDOXIN), CHLOROPLASTIC"/>
    <property type="match status" value="1"/>
</dbReference>
<dbReference type="InterPro" id="IPR058578">
    <property type="entry name" value="IspG_TIM"/>
</dbReference>
<feature type="binding site" evidence="7">
    <location>
        <position position="349"/>
    </location>
    <ligand>
        <name>[4Fe-4S] cluster</name>
        <dbReference type="ChEBI" id="CHEBI:49883"/>
    </ligand>
</feature>
<dbReference type="GO" id="GO:0141197">
    <property type="term" value="F:4-hydroxy-3-methylbut-2-enyl-diphosphate synthase activity (flavodoxin)"/>
    <property type="evidence" value="ECO:0007669"/>
    <property type="project" value="UniProtKB-EC"/>
</dbReference>
<comment type="caution">
    <text evidence="10">The sequence shown here is derived from an EMBL/GenBank/DDBJ whole genome shotgun (WGS) entry which is preliminary data.</text>
</comment>
<feature type="binding site" evidence="7">
    <location>
        <position position="299"/>
    </location>
    <ligand>
        <name>[4Fe-4S] cluster</name>
        <dbReference type="ChEBI" id="CHEBI:49883"/>
    </ligand>
</feature>
<dbReference type="NCBIfam" id="NF001540">
    <property type="entry name" value="PRK00366.1"/>
    <property type="match status" value="1"/>
</dbReference>
<dbReference type="GO" id="GO:0016114">
    <property type="term" value="P:terpenoid biosynthetic process"/>
    <property type="evidence" value="ECO:0007669"/>
    <property type="project" value="InterPro"/>
</dbReference>
<accession>A0A8J6XY93</accession>
<comment type="similarity">
    <text evidence="7">Belongs to the IspG family.</text>
</comment>
<dbReference type="GO" id="GO:0019288">
    <property type="term" value="P:isopentenyl diphosphate biosynthetic process, methylerythritol 4-phosphate pathway"/>
    <property type="evidence" value="ECO:0007669"/>
    <property type="project" value="UniProtKB-UniRule"/>
</dbReference>
<keyword evidence="4 7" id="KW-0408">Iron</keyword>
<dbReference type="EMBL" id="JACXWA010000021">
    <property type="protein sequence ID" value="MBD3870023.1"/>
    <property type="molecule type" value="Genomic_DNA"/>
</dbReference>
<sequence>MNIRRTTTAVNVGEVTIGGCAPVVVQAMTNTDTADAESTARQCAELAAAGAELIRITVNTAEAAAAVPEIRSRLDDQGWPTPLIGDFHYNGHVLLRENSGCAAALAKYRINPGNVGRGSGRDKNFAEICAIALEHGAAIRIGVNGGSLDTALVTARMEKNATRENPRDSQEVLNECLVDSALASTDAALECGLGTDSIVLSAKVSSPPQLVAVYRELAARTSQPLHLGLTEAGMGIRGLVWSSSAMAILLVEGIGDTIRVSLTPEPDGDRSNEVRAACEILQALGLRSFAPSVVACPGCGRTSSSGFQDLAKQVEDHVRARLATWRSAHPGVEDLTLAVMGCIVNGPGESKSADIGISLPGAGEEPRCPVYVDGKQVGILQGTPDEIAENFLAIVDDYVNRNFPRGAQ</sequence>
<dbReference type="InterPro" id="IPR058579">
    <property type="entry name" value="IspG_C"/>
</dbReference>
<dbReference type="GO" id="GO:0005506">
    <property type="term" value="F:iron ion binding"/>
    <property type="evidence" value="ECO:0007669"/>
    <property type="project" value="InterPro"/>
</dbReference>
<dbReference type="PIRSF" id="PIRSF004640">
    <property type="entry name" value="IspG"/>
    <property type="match status" value="1"/>
</dbReference>
<evidence type="ECO:0000313" key="10">
    <source>
        <dbReference type="EMBL" id="MBD3870023.1"/>
    </source>
</evidence>
<dbReference type="Pfam" id="PF26540">
    <property type="entry name" value="GcpE_C"/>
    <property type="match status" value="1"/>
</dbReference>